<reference evidence="10 11" key="1">
    <citation type="submission" date="2020-08" db="EMBL/GenBank/DDBJ databases">
        <title>Plant Genome Project.</title>
        <authorList>
            <person name="Zhang R.-G."/>
        </authorList>
    </citation>
    <scope>NUCLEOTIDE SEQUENCE [LARGE SCALE GENOMIC DNA]</scope>
    <source>
        <tissue evidence="10">Rhizome</tissue>
    </source>
</reference>
<keyword evidence="5" id="KW-0804">Transcription</keyword>
<accession>A0A8J5FEJ0</accession>
<feature type="short sequence motif" description="VHIID" evidence="7">
    <location>
        <begin position="497"/>
        <end position="501"/>
    </location>
</feature>
<organism evidence="10 11">
    <name type="scientific">Zingiber officinale</name>
    <name type="common">Ginger</name>
    <name type="synonym">Amomum zingiber</name>
    <dbReference type="NCBI Taxonomy" id="94328"/>
    <lineage>
        <taxon>Eukaryota</taxon>
        <taxon>Viridiplantae</taxon>
        <taxon>Streptophyta</taxon>
        <taxon>Embryophyta</taxon>
        <taxon>Tracheophyta</taxon>
        <taxon>Spermatophyta</taxon>
        <taxon>Magnoliopsida</taxon>
        <taxon>Liliopsida</taxon>
        <taxon>Zingiberales</taxon>
        <taxon>Zingiberaceae</taxon>
        <taxon>Zingiber</taxon>
    </lineage>
</organism>
<keyword evidence="2 6" id="KW-0863">Zinc-finger</keyword>
<evidence type="ECO:0000259" key="9">
    <source>
        <dbReference type="PROSITE" id="PS50808"/>
    </source>
</evidence>
<evidence type="ECO:0000256" key="3">
    <source>
        <dbReference type="ARBA" id="ARBA00022833"/>
    </source>
</evidence>
<dbReference type="EMBL" id="JACMSC010000015">
    <property type="protein sequence ID" value="KAG6485565.1"/>
    <property type="molecule type" value="Genomic_DNA"/>
</dbReference>
<evidence type="ECO:0000313" key="10">
    <source>
        <dbReference type="EMBL" id="KAG6485565.1"/>
    </source>
</evidence>
<feature type="region of interest" description="Disordered" evidence="8">
    <location>
        <begin position="46"/>
        <end position="71"/>
    </location>
</feature>
<proteinExistence type="inferred from homology"/>
<feature type="region of interest" description="Disordered" evidence="8">
    <location>
        <begin position="879"/>
        <end position="926"/>
    </location>
</feature>
<keyword evidence="1" id="KW-0479">Metal-binding</keyword>
<feature type="region of interest" description="SAW" evidence="7">
    <location>
        <begin position="675"/>
        <end position="746"/>
    </location>
</feature>
<protein>
    <recommendedName>
        <fullName evidence="9">BED-type domain-containing protein</fullName>
    </recommendedName>
</protein>
<dbReference type="InterPro" id="IPR005202">
    <property type="entry name" value="TF_GRAS"/>
</dbReference>
<evidence type="ECO:0000256" key="5">
    <source>
        <dbReference type="ARBA" id="ARBA00023163"/>
    </source>
</evidence>
<feature type="region of interest" description="Leucine repeat II (LRII)" evidence="7">
    <location>
        <begin position="549"/>
        <end position="581"/>
    </location>
</feature>
<dbReference type="AlphaFoldDB" id="A0A8J5FEJ0"/>
<evidence type="ECO:0000256" key="2">
    <source>
        <dbReference type="ARBA" id="ARBA00022771"/>
    </source>
</evidence>
<sequence length="1225" mass="134910">MRSLLPFHGQGKGGSKAVERVLEGKQAFLRVDKRSELGIHDEVVEPRSVLDHRSPSPPTSTATLSSSLGASGSTDTAGVAAVSGDAIDKWGFSESAAEESGGAGWKEEWAAELQALPAGLDVGFDASGAKCDLGVDDWETMLSQDSFVSPVREQSFLGWIVGDGDDPASARLKKHLLTHGLPDFDVDNGGFGLGILDSAGNGSIEDVGGGFPFTGSNSWVSPPSNRIGIKGTTVNIIPQNDSQLISPPHPPVCNFSSPFSFPPGIYLPEPLDDELQLFASGSLLNQQPATPNPSFFLRVGQAELQQLPPLHFPTQPKCHLPVGDEYMTKLPFLASGGSSDLFHRRQPYEKQQQLQQSPVKPKSSIFGDDAATPVAAQQKQLIDMLTEAAKMVEARNFAIAHGILARLNHQLPSPVGKPLIRSAFYFKEALQHILCNSPSLDHHQKNPLSTCLLAEQFDIVHKLSAYKTFSEVSPIVKFNNFTCIQALLEELGSSDRLHIVDFDIGVGGQWSSFMQELAQRRLSSANPVRMLKITVLVPNYAQDNLELHLVGDNLTHFASDLNIPFEFYFQSLESFDALGLHVTGGEAIAVNLPVGSGSLPLTSILSLVRKLSPKIVVSVDQGCDRSDLPFWQHFLRTFQSTIVLMDSIDASGTNQDMAAKMEKFLLQPRIESSILRRYLAPDKILPWRTIFTTSGFIPIQLSNFMETQADCLLKRVQVRGFHVEKRQATLYLYWQRKELVSVSAWSKVGNLVVDSRTGWQGQALILVLETMCLRLDFVSGGQQDRLARAGDQGQGRKRNLVESCRIAWKRSGNRRLVRVQRFSKTRRYAIIRLCPFSIYLICGSLFFTSLAVSVPSASLKAVGHVCGSRAAVAEEASVGGSGEASSNSGAAIPSVASTTSGTSDSKRLAVNAPGNRSDPGWKHGIAVDENPKKVQCKYCQKVINGGIYRLKHHLAGTQKDVGACKAVSDDVRKEMWKIVSSLQENLIKRAKEIEGRSSDSSPLGQYEDEEVEGAKRQRREIAKNPADLFKKRGGALIRMFTSKEWKSSQFAKTKDGKVIENVVMDKDFWKSIITCLRSAYPLIKVLRLVDSDEKPAMGFIYEEMDRAKEKIQAAFNGIKKSPNFKADFEVKRGLYDCLQRMVESMEEVKKIDAQLEDFKYRKKFFDLDASNEDLVPVEEGPSSGAPHDDLELPSYDDDEVEEGGDAMEDAGDEEHMEDDYEFMNL</sequence>
<comment type="similarity">
    <text evidence="7">Belongs to the GRAS family.</text>
</comment>
<feature type="compositionally biased region" description="Acidic residues" evidence="8">
    <location>
        <begin position="1194"/>
        <end position="1225"/>
    </location>
</feature>
<keyword evidence="4" id="KW-0805">Transcription regulation</keyword>
<evidence type="ECO:0000256" key="4">
    <source>
        <dbReference type="ARBA" id="ARBA00023015"/>
    </source>
</evidence>
<dbReference type="GO" id="GO:0003677">
    <property type="term" value="F:DNA binding"/>
    <property type="evidence" value="ECO:0007669"/>
    <property type="project" value="InterPro"/>
</dbReference>
<keyword evidence="11" id="KW-1185">Reference proteome</keyword>
<dbReference type="GO" id="GO:0008270">
    <property type="term" value="F:zinc ion binding"/>
    <property type="evidence" value="ECO:0007669"/>
    <property type="project" value="UniProtKB-KW"/>
</dbReference>
<dbReference type="InterPro" id="IPR003656">
    <property type="entry name" value="Znf_BED"/>
</dbReference>
<gene>
    <name evidence="10" type="ORF">ZIOFF_054125</name>
</gene>
<dbReference type="Pfam" id="PF02892">
    <property type="entry name" value="zf-BED"/>
    <property type="match status" value="1"/>
</dbReference>
<evidence type="ECO:0000256" key="8">
    <source>
        <dbReference type="SAM" id="MobiDB-lite"/>
    </source>
</evidence>
<evidence type="ECO:0000313" key="11">
    <source>
        <dbReference type="Proteomes" id="UP000734854"/>
    </source>
</evidence>
<dbReference type="PANTHER" id="PTHR31636">
    <property type="entry name" value="OSJNBA0084A10.13 PROTEIN-RELATED"/>
    <property type="match status" value="1"/>
</dbReference>
<dbReference type="Proteomes" id="UP000734854">
    <property type="component" value="Unassembled WGS sequence"/>
</dbReference>
<evidence type="ECO:0000256" key="1">
    <source>
        <dbReference type="ARBA" id="ARBA00022723"/>
    </source>
</evidence>
<evidence type="ECO:0000256" key="6">
    <source>
        <dbReference type="PROSITE-ProRule" id="PRU00027"/>
    </source>
</evidence>
<feature type="region of interest" description="Disordered" evidence="8">
    <location>
        <begin position="1175"/>
        <end position="1225"/>
    </location>
</feature>
<evidence type="ECO:0000256" key="7">
    <source>
        <dbReference type="PROSITE-ProRule" id="PRU01191"/>
    </source>
</evidence>
<feature type="domain" description="BED-type" evidence="9">
    <location>
        <begin position="915"/>
        <end position="971"/>
    </location>
</feature>
<keyword evidence="3" id="KW-0862">Zinc</keyword>
<feature type="compositionally biased region" description="Low complexity" evidence="8">
    <location>
        <begin position="59"/>
        <end position="71"/>
    </location>
</feature>
<comment type="caution">
    <text evidence="7">Lacks conserved residue(s) required for the propagation of feature annotation.</text>
</comment>
<feature type="region of interest" description="Disordered" evidence="8">
    <location>
        <begin position="993"/>
        <end position="1016"/>
    </location>
</feature>
<dbReference type="Pfam" id="PF03514">
    <property type="entry name" value="GRAS"/>
    <property type="match status" value="1"/>
</dbReference>
<name>A0A8J5FEJ0_ZINOF</name>
<dbReference type="PROSITE" id="PS50985">
    <property type="entry name" value="GRAS"/>
    <property type="match status" value="1"/>
</dbReference>
<comment type="caution">
    <text evidence="10">The sequence shown here is derived from an EMBL/GenBank/DDBJ whole genome shotgun (WGS) entry which is preliminary data.</text>
</comment>
<feature type="compositionally biased region" description="Low complexity" evidence="8">
    <location>
        <begin position="879"/>
        <end position="891"/>
    </location>
</feature>
<dbReference type="PROSITE" id="PS50808">
    <property type="entry name" value="ZF_BED"/>
    <property type="match status" value="1"/>
</dbReference>